<dbReference type="Proteomes" id="UP000823521">
    <property type="component" value="Unassembled WGS sequence"/>
</dbReference>
<feature type="domain" description="Amidohydrolase 3" evidence="1">
    <location>
        <begin position="47"/>
        <end position="246"/>
    </location>
</feature>
<protein>
    <submittedName>
        <fullName evidence="2">Amidohydrolase family protein</fullName>
    </submittedName>
</protein>
<organism evidence="2 3">
    <name type="scientific">Micromonospora echinofusca</name>
    <dbReference type="NCBI Taxonomy" id="47858"/>
    <lineage>
        <taxon>Bacteria</taxon>
        <taxon>Bacillati</taxon>
        <taxon>Actinomycetota</taxon>
        <taxon>Actinomycetes</taxon>
        <taxon>Micromonosporales</taxon>
        <taxon>Micromonosporaceae</taxon>
        <taxon>Micromonospora</taxon>
    </lineage>
</organism>
<feature type="domain" description="Amidohydrolase 3" evidence="1">
    <location>
        <begin position="396"/>
        <end position="513"/>
    </location>
</feature>
<gene>
    <name evidence="2" type="ORF">GSF22_18360</name>
</gene>
<evidence type="ECO:0000313" key="3">
    <source>
        <dbReference type="Proteomes" id="UP000823521"/>
    </source>
</evidence>
<dbReference type="InterPro" id="IPR050378">
    <property type="entry name" value="Metallo-dep_Hydrolases_sf"/>
</dbReference>
<evidence type="ECO:0000259" key="1">
    <source>
        <dbReference type="Pfam" id="PF07969"/>
    </source>
</evidence>
<name>A0ABS3VTT9_MICEH</name>
<dbReference type="Gene3D" id="2.30.40.10">
    <property type="entry name" value="Urease, subunit C, domain 1"/>
    <property type="match status" value="1"/>
</dbReference>
<dbReference type="InterPro" id="IPR023100">
    <property type="entry name" value="D-aminoacylase_insert_dom_sf"/>
</dbReference>
<dbReference type="InterPro" id="IPR013108">
    <property type="entry name" value="Amidohydro_3"/>
</dbReference>
<accession>A0ABS3VTT9</accession>
<dbReference type="Gene3D" id="3.30.1490.130">
    <property type="entry name" value="D-aminoacylase. Domain 3"/>
    <property type="match status" value="1"/>
</dbReference>
<dbReference type="SUPFAM" id="SSF51556">
    <property type="entry name" value="Metallo-dependent hydrolases"/>
    <property type="match status" value="1"/>
</dbReference>
<dbReference type="InterPro" id="IPR011059">
    <property type="entry name" value="Metal-dep_hydrolase_composite"/>
</dbReference>
<dbReference type="PANTHER" id="PTHR11647">
    <property type="entry name" value="HYDRANTOINASE/DIHYDROPYRIMIDINASE FAMILY MEMBER"/>
    <property type="match status" value="1"/>
</dbReference>
<dbReference type="EMBL" id="WVUH01000157">
    <property type="protein sequence ID" value="MBO4207951.1"/>
    <property type="molecule type" value="Genomic_DNA"/>
</dbReference>
<dbReference type="PANTHER" id="PTHR11647:SF1">
    <property type="entry name" value="COLLAPSIN RESPONSE MEDIATOR PROTEIN"/>
    <property type="match status" value="1"/>
</dbReference>
<dbReference type="InterPro" id="IPR032466">
    <property type="entry name" value="Metal_Hydrolase"/>
</dbReference>
<keyword evidence="3" id="KW-1185">Reference proteome</keyword>
<evidence type="ECO:0000313" key="2">
    <source>
        <dbReference type="EMBL" id="MBO4207951.1"/>
    </source>
</evidence>
<proteinExistence type="predicted"/>
<dbReference type="SUPFAM" id="SSF51338">
    <property type="entry name" value="Composite domain of metallo-dependent hydrolases"/>
    <property type="match status" value="1"/>
</dbReference>
<comment type="caution">
    <text evidence="2">The sequence shown here is derived from an EMBL/GenBank/DDBJ whole genome shotgun (WGS) entry which is preliminary data.</text>
</comment>
<reference evidence="2 3" key="1">
    <citation type="submission" date="2019-12" db="EMBL/GenBank/DDBJ databases">
        <title>Whole genome sequencing of endophytic Actinobacterium Micromonospora sp. MPMI6T.</title>
        <authorList>
            <person name="Evv R."/>
            <person name="Podile A.R."/>
        </authorList>
    </citation>
    <scope>NUCLEOTIDE SEQUENCE [LARGE SCALE GENOMIC DNA]</scope>
    <source>
        <strain evidence="2 3">MPMI6</strain>
    </source>
</reference>
<sequence length="531" mass="56271">MDMLLTGAHVLDGTGAPAHPLDVGITGDRITHLLPPGTPVDVPPGGAVDLTGLVLAPGFIDIHTHSDVSLLHDPAGESKALQGVTTEVVGNCGYSAFPVHPRRRDDLADHLARLGDPPVRPDWDGYAGYADAVTAARPAVNVAMLVGHGALRIAAMADAYRAPATADELATMRRLLHEALDAGAYGLSTGLTHTPSALGDTAEVTALVAVCARHDAVYATHARATAGGELDAIDEAIDTVRHTGARLQFSHLALNDPALWGRAADALARFDRAHAQGLDVAFDVYPYHASSSAMVQYLPPWAQAGGSAGLARHHRDPDWRRRALADIRTGFFGGIPWHWDRIVVTAAGPHTDLPGLSVAEIAERWRRPPEEVLLDLCAELGSAAQVVLYYRTEEDMTTFLAHPLAVVGSDGNAQPLADRTDRPHPRAFGTFPRVLGRYVRDRPVLSLAAAVHRMTGAPADRLGLPDRGRVRPGQLADLVAFDPATVADRATFTAPRQAPVGVALTLVAGQVVVRDGSLTGVRPGKVLRRGE</sequence>
<dbReference type="Pfam" id="PF07969">
    <property type="entry name" value="Amidohydro_3"/>
    <property type="match status" value="2"/>
</dbReference>
<dbReference type="CDD" id="cd01297">
    <property type="entry name" value="D-aminoacylase"/>
    <property type="match status" value="1"/>
</dbReference>
<dbReference type="Gene3D" id="3.20.20.140">
    <property type="entry name" value="Metal-dependent hydrolases"/>
    <property type="match status" value="1"/>
</dbReference>